<dbReference type="AlphaFoldDB" id="A0A1U8BM35"/>
<gene>
    <name evidence="3" type="primary">LOC104612611</name>
</gene>
<organism evidence="2 3">
    <name type="scientific">Nelumbo nucifera</name>
    <name type="common">Sacred lotus</name>
    <dbReference type="NCBI Taxonomy" id="4432"/>
    <lineage>
        <taxon>Eukaryota</taxon>
        <taxon>Viridiplantae</taxon>
        <taxon>Streptophyta</taxon>
        <taxon>Embryophyta</taxon>
        <taxon>Tracheophyta</taxon>
        <taxon>Spermatophyta</taxon>
        <taxon>Magnoliopsida</taxon>
        <taxon>Proteales</taxon>
        <taxon>Nelumbonaceae</taxon>
        <taxon>Nelumbo</taxon>
    </lineage>
</organism>
<reference evidence="3" key="1">
    <citation type="submission" date="2025-08" db="UniProtKB">
        <authorList>
            <consortium name="RefSeq"/>
        </authorList>
    </citation>
    <scope>IDENTIFICATION</scope>
</reference>
<dbReference type="KEGG" id="nnu:104612611"/>
<feature type="coiled-coil region" evidence="1">
    <location>
        <begin position="182"/>
        <end position="216"/>
    </location>
</feature>
<dbReference type="Pfam" id="PF03004">
    <property type="entry name" value="Transposase_24"/>
    <property type="match status" value="1"/>
</dbReference>
<accession>A0A1U8BM35</accession>
<protein>
    <submittedName>
        <fullName evidence="3">Uncharacterized protein LOC104612611</fullName>
    </submittedName>
</protein>
<sequence>MKLQALKVLLQQIYKEIPLPLVQLVALLVQFLQERIRNCPPDVHLDQWKELVKYFSNDLFEAQSGRGKSNRVKHTMVHVSGSKSFTQIQEELKNKHPEKREPMRTEMFRATRKRKNGNVPNEDIAHAIRNLDEIDLDRESSQISDGHQDTISQVLGPEHSEYVRLFGFGPTPSKVWGKKGENDRLKMENENLHKQLEEERVKREQLKTQQDQMQLAMTSLLANLAQNGTIDLSKILLGSTSASQENNNEGASASEN</sequence>
<dbReference type="InParanoid" id="A0A1U8BM35"/>
<dbReference type="PANTHER" id="PTHR33144:SF45">
    <property type="entry name" value="TRANSPOSASE TNP1_EN_SPM-LIKE DOMAIN-CONTAINING PROTEIN"/>
    <property type="match status" value="1"/>
</dbReference>
<dbReference type="Proteomes" id="UP000189703">
    <property type="component" value="Unplaced"/>
</dbReference>
<dbReference type="InterPro" id="IPR004252">
    <property type="entry name" value="Probable_transposase_24"/>
</dbReference>
<proteinExistence type="predicted"/>
<name>A0A1U8BM35_NELNU</name>
<dbReference type="OrthoDB" id="696112at2759"/>
<dbReference type="GeneID" id="104612611"/>
<evidence type="ECO:0000313" key="2">
    <source>
        <dbReference type="Proteomes" id="UP000189703"/>
    </source>
</evidence>
<dbReference type="RefSeq" id="XP_010278391.1">
    <property type="nucleotide sequence ID" value="XM_010280089.1"/>
</dbReference>
<dbReference type="OMA" id="EPMRTEM"/>
<dbReference type="PANTHER" id="PTHR33144">
    <property type="entry name" value="OS10G0409366 PROTEIN-RELATED"/>
    <property type="match status" value="1"/>
</dbReference>
<evidence type="ECO:0000256" key="1">
    <source>
        <dbReference type="SAM" id="Coils"/>
    </source>
</evidence>
<keyword evidence="1" id="KW-0175">Coiled coil</keyword>
<keyword evidence="2" id="KW-1185">Reference proteome</keyword>
<evidence type="ECO:0000313" key="3">
    <source>
        <dbReference type="RefSeq" id="XP_010278391.1"/>
    </source>
</evidence>